<dbReference type="PANTHER" id="PTHR37540:SF5">
    <property type="entry name" value="TRANSCRIPTION FACTOR DOMAIN-CONTAINING PROTEIN"/>
    <property type="match status" value="1"/>
</dbReference>
<accession>A0A6A5KNR9</accession>
<dbReference type="OrthoDB" id="4159781at2759"/>
<organism evidence="2 3">
    <name type="scientific">Decorospora gaudefroyi</name>
    <dbReference type="NCBI Taxonomy" id="184978"/>
    <lineage>
        <taxon>Eukaryota</taxon>
        <taxon>Fungi</taxon>
        <taxon>Dikarya</taxon>
        <taxon>Ascomycota</taxon>
        <taxon>Pezizomycotina</taxon>
        <taxon>Dothideomycetes</taxon>
        <taxon>Pleosporomycetidae</taxon>
        <taxon>Pleosporales</taxon>
        <taxon>Pleosporineae</taxon>
        <taxon>Pleosporaceae</taxon>
        <taxon>Decorospora</taxon>
    </lineage>
</organism>
<sequence length="709" mass="79164">MTAAPTARPLFLVSHHMQSDYLLPASTIASDTSFPWTPMSPRQESNEPCPRKSPGASRRAPPASDGGFVFVTANSLEEMKSKDNMHKVRKTAMASYLKTEKSHDKTKSKTDSEVSDKSRSSVETSNPRTIAPLKRKRANGREPSSSTESETVMTQITTAPTPCTQVVRTRESCQTVLSQARIVVPIDLGKEYAFDVTPMPLLVSIGESLDPFRTMFQSHHPRVSVTRLKHHCSRYFGTRGLGKHWIPACLDHPHTFLSTLYMASQHHDVLQRREVESLETAALRQDIIHMVGGNLANPEKSVADHNIIAVSQLILGEVIGRTEASLAFHQAGMENMIRQRGGLKYLGINGYLASAVSWAHLATAILQETRPRPMYAEYCASRKTKNYSLATTIPESPIYCPHGRYVTIERSIRCTPGTQRLLNDMRMMIEDFLPETKQSRRNSDRLMSLYNRITQYPSIQRSRKGNVLRDSDWKYEAIRITAVLQAYAIIHRIPLSDALRRVQSPRQPLTVYASSTASQSNDSLVSTVDPYDETPTTERSTSPSFSIQGTSPATHQHNFPFTPRQSISSTRSFSTAPRPSVSSFHSTSSEVLLWPRTLLPPTTGSNILADLRDALERSNLSDCWADMAGVLLWIGLVVGAASRKDKDKVLRRYFSATTIRAYVMLCFEHPEAMHSTTLRMTQVVEGLSNDGDAQVVWEENEAPTKRTSA</sequence>
<evidence type="ECO:0000313" key="3">
    <source>
        <dbReference type="Proteomes" id="UP000800040"/>
    </source>
</evidence>
<protein>
    <submittedName>
        <fullName evidence="2">Uncharacterized protein</fullName>
    </submittedName>
</protein>
<feature type="compositionally biased region" description="Polar residues" evidence="1">
    <location>
        <begin position="142"/>
        <end position="154"/>
    </location>
</feature>
<feature type="region of interest" description="Disordered" evidence="1">
    <location>
        <begin position="34"/>
        <end position="66"/>
    </location>
</feature>
<gene>
    <name evidence="2" type="ORF">BDW02DRAFT_118146</name>
</gene>
<keyword evidence="3" id="KW-1185">Reference proteome</keyword>
<dbReference type="EMBL" id="ML975260">
    <property type="protein sequence ID" value="KAF1837567.1"/>
    <property type="molecule type" value="Genomic_DNA"/>
</dbReference>
<evidence type="ECO:0000313" key="2">
    <source>
        <dbReference type="EMBL" id="KAF1837567.1"/>
    </source>
</evidence>
<feature type="compositionally biased region" description="Basic and acidic residues" evidence="1">
    <location>
        <begin position="98"/>
        <end position="120"/>
    </location>
</feature>
<feature type="compositionally biased region" description="Polar residues" evidence="1">
    <location>
        <begin position="34"/>
        <end position="43"/>
    </location>
</feature>
<feature type="compositionally biased region" description="Polar residues" evidence="1">
    <location>
        <begin position="547"/>
        <end position="577"/>
    </location>
</feature>
<dbReference type="Proteomes" id="UP000800040">
    <property type="component" value="Unassembled WGS sequence"/>
</dbReference>
<feature type="region of interest" description="Disordered" evidence="1">
    <location>
        <begin position="521"/>
        <end position="583"/>
    </location>
</feature>
<feature type="region of interest" description="Disordered" evidence="1">
    <location>
        <begin position="96"/>
        <end position="154"/>
    </location>
</feature>
<reference evidence="2" key="1">
    <citation type="submission" date="2020-01" db="EMBL/GenBank/DDBJ databases">
        <authorList>
            <consortium name="DOE Joint Genome Institute"/>
            <person name="Haridas S."/>
            <person name="Albert R."/>
            <person name="Binder M."/>
            <person name="Bloem J."/>
            <person name="Labutti K."/>
            <person name="Salamov A."/>
            <person name="Andreopoulos B."/>
            <person name="Baker S.E."/>
            <person name="Barry K."/>
            <person name="Bills G."/>
            <person name="Bluhm B.H."/>
            <person name="Cannon C."/>
            <person name="Castanera R."/>
            <person name="Culley D.E."/>
            <person name="Daum C."/>
            <person name="Ezra D."/>
            <person name="Gonzalez J.B."/>
            <person name="Henrissat B."/>
            <person name="Kuo A."/>
            <person name="Liang C."/>
            <person name="Lipzen A."/>
            <person name="Lutzoni F."/>
            <person name="Magnuson J."/>
            <person name="Mondo S."/>
            <person name="Nolan M."/>
            <person name="Ohm R."/>
            <person name="Pangilinan J."/>
            <person name="Park H.-J."/>
            <person name="Ramirez L."/>
            <person name="Alfaro M."/>
            <person name="Sun H."/>
            <person name="Tritt A."/>
            <person name="Yoshinaga Y."/>
            <person name="Zwiers L.-H."/>
            <person name="Turgeon B.G."/>
            <person name="Goodwin S.B."/>
            <person name="Spatafora J.W."/>
            <person name="Crous P.W."/>
            <person name="Grigoriev I.V."/>
        </authorList>
    </citation>
    <scope>NUCLEOTIDE SEQUENCE</scope>
    <source>
        <strain evidence="2">P77</strain>
    </source>
</reference>
<evidence type="ECO:0000256" key="1">
    <source>
        <dbReference type="SAM" id="MobiDB-lite"/>
    </source>
</evidence>
<proteinExistence type="predicted"/>
<feature type="compositionally biased region" description="Low complexity" evidence="1">
    <location>
        <begin position="533"/>
        <end position="546"/>
    </location>
</feature>
<name>A0A6A5KNR9_9PLEO</name>
<dbReference type="PANTHER" id="PTHR37540">
    <property type="entry name" value="TRANSCRIPTION FACTOR (ACR-2), PUTATIVE-RELATED-RELATED"/>
    <property type="match status" value="1"/>
</dbReference>
<dbReference type="AlphaFoldDB" id="A0A6A5KNR9"/>